<sequence>MKVRKIAALAVGAAMVGATLGYASATMPGKEFFVKDGKPNVKIVVGANAPSTMDVASAADIALAVGSLLYTSEEVEASGVSVVVKKDVTDDPEDLTIYKYFYETVNGPITAEDWDDLPSDYWWNGSAYNGSYDDWVAAYQNDPWNYEVEDMDSLEGDYQIDWDFSLSEIHLIPTEPDDWEEEDDIAQPPKEAKLLIPEGGFKVLLNYTISNWSVEVNLGKDDQWGIPETESFNVIDDDEPDVEDIADEYDVDPSDVTVEFEGYVYEGVHEGESFTVLGNTYYVLDIGDQSFTYGKDHGEVWFKLGDTKDYDGYKVKAVDISVNENRALVEVTSPEGVDKLVILYKDEEKDVFDDGGIILTLTDTFVGIDGNLIATIQVVTNQKEIESGDELVSGWTATITTGTDSEDKKVIKWIELSNADDIEEKTVDVLGKYKVYYKLETYTEDESDVDYDINDDGDEKDELMTAEALIVIEPTERVYETKELKVGDKLEGWTIEAIKGETYTEVTLVPPTEPITVLDDEIDVNAVDSNLILVGGPVANAITKYLVEQGLSTVDWENSDGDIEYLEDVFGEYDVLIVAGKDRYATREAAKELMEYLAEL</sequence>
<name>A0A9E7MXF5_THEAG</name>
<protein>
    <submittedName>
        <fullName evidence="2">S-layer protein</fullName>
    </submittedName>
</protein>
<dbReference type="InterPro" id="IPR022651">
    <property type="entry name" value="S_layer_C"/>
</dbReference>
<dbReference type="InterPro" id="IPR006454">
    <property type="entry name" value="S_layer_MJ"/>
</dbReference>
<keyword evidence="3" id="KW-1185">Reference proteome</keyword>
<organism evidence="2 3">
    <name type="scientific">Thermococcus aggregans</name>
    <dbReference type="NCBI Taxonomy" id="110163"/>
    <lineage>
        <taxon>Archaea</taxon>
        <taxon>Methanobacteriati</taxon>
        <taxon>Methanobacteriota</taxon>
        <taxon>Thermococci</taxon>
        <taxon>Thermococcales</taxon>
        <taxon>Thermococcaceae</taxon>
        <taxon>Thermococcus</taxon>
    </lineage>
</organism>
<accession>A0A9E7MXF5</accession>
<dbReference type="NCBIfam" id="TIGR01564">
    <property type="entry name" value="S_layer_MJ"/>
    <property type="match status" value="1"/>
</dbReference>
<dbReference type="Pfam" id="PF05124">
    <property type="entry name" value="S_layer_C"/>
    <property type="match status" value="1"/>
</dbReference>
<dbReference type="RefSeq" id="WP_253304551.1">
    <property type="nucleotide sequence ID" value="NZ_CP099582.1"/>
</dbReference>
<reference evidence="2" key="1">
    <citation type="journal article" date="1998" name="Int. J. Syst. Bacteriol. 48 Pt">
        <title>Thermococcus guaymasensis sp. nov. and Thermococcus aggregans sp. nov., two novel thermophilic archaea isolated from the Guaymas Basin hydrothermal vent site.</title>
        <authorList>
            <person name="Canganella F."/>
            <person name="Jones W.J."/>
            <person name="Gambacorta A."/>
            <person name="Antranikian G."/>
        </authorList>
    </citation>
    <scope>NUCLEOTIDE SEQUENCE</scope>
    <source>
        <strain evidence="2">TY</strain>
    </source>
</reference>
<evidence type="ECO:0000259" key="1">
    <source>
        <dbReference type="Pfam" id="PF05124"/>
    </source>
</evidence>
<evidence type="ECO:0000313" key="3">
    <source>
        <dbReference type="Proteomes" id="UP001055732"/>
    </source>
</evidence>
<dbReference type="EMBL" id="CP099582">
    <property type="protein sequence ID" value="USS40597.1"/>
    <property type="molecule type" value="Genomic_DNA"/>
</dbReference>
<evidence type="ECO:0000313" key="2">
    <source>
        <dbReference type="EMBL" id="USS40597.1"/>
    </source>
</evidence>
<dbReference type="AlphaFoldDB" id="A0A9E7MXF5"/>
<feature type="domain" description="S-layer protein outer" evidence="1">
    <location>
        <begin position="31"/>
        <end position="597"/>
    </location>
</feature>
<gene>
    <name evidence="2" type="ORF">NF865_09930</name>
</gene>
<dbReference type="KEGG" id="tagg:NF865_09930"/>
<reference evidence="2" key="2">
    <citation type="submission" date="2022-06" db="EMBL/GenBank/DDBJ databases">
        <authorList>
            <person name="Park Y.-J."/>
        </authorList>
    </citation>
    <scope>NUCLEOTIDE SEQUENCE</scope>
    <source>
        <strain evidence="2">TY</strain>
    </source>
</reference>
<dbReference type="Proteomes" id="UP001055732">
    <property type="component" value="Chromosome"/>
</dbReference>
<proteinExistence type="predicted"/>